<keyword evidence="3" id="KW-0285">Flavoprotein</keyword>
<dbReference type="PRINTS" id="PR00368">
    <property type="entry name" value="FADPNR"/>
</dbReference>
<dbReference type="FunFam" id="3.50.50.60:FF:000010">
    <property type="entry name" value="tRNA uridine 5-carboxymethylaminomethyl modification enzyme MnmG"/>
    <property type="match status" value="1"/>
</dbReference>
<evidence type="ECO:0000313" key="6">
    <source>
        <dbReference type="EMBL" id="CAL1549025.1"/>
    </source>
</evidence>
<dbReference type="Proteomes" id="UP001497497">
    <property type="component" value="Unassembled WGS sequence"/>
</dbReference>
<evidence type="ECO:0000256" key="2">
    <source>
        <dbReference type="ARBA" id="ARBA00007653"/>
    </source>
</evidence>
<feature type="non-terminal residue" evidence="6">
    <location>
        <position position="361"/>
    </location>
</feature>
<comment type="cofactor">
    <cofactor evidence="1">
        <name>FAD</name>
        <dbReference type="ChEBI" id="CHEBI:57692"/>
    </cofactor>
</comment>
<protein>
    <recommendedName>
        <fullName evidence="5">MnmG N-terminal domain-containing protein</fullName>
    </recommendedName>
</protein>
<dbReference type="InterPro" id="IPR004416">
    <property type="entry name" value="MnmG"/>
</dbReference>
<dbReference type="NCBIfam" id="TIGR00136">
    <property type="entry name" value="mnmG_gidA"/>
    <property type="match status" value="1"/>
</dbReference>
<dbReference type="InterPro" id="IPR020595">
    <property type="entry name" value="MnmG-rel_CS"/>
</dbReference>
<dbReference type="InterPro" id="IPR040131">
    <property type="entry name" value="MnmG_N"/>
</dbReference>
<dbReference type="GO" id="GO:0005829">
    <property type="term" value="C:cytosol"/>
    <property type="evidence" value="ECO:0007669"/>
    <property type="project" value="TreeGrafter"/>
</dbReference>
<evidence type="ECO:0000256" key="3">
    <source>
        <dbReference type="ARBA" id="ARBA00022630"/>
    </source>
</evidence>
<dbReference type="GO" id="GO:0050660">
    <property type="term" value="F:flavin adenine dinucleotide binding"/>
    <property type="evidence" value="ECO:0007669"/>
    <property type="project" value="InterPro"/>
</dbReference>
<dbReference type="InterPro" id="IPR002218">
    <property type="entry name" value="MnmG-rel"/>
</dbReference>
<dbReference type="AlphaFoldDB" id="A0AAV2IRF1"/>
<dbReference type="PANTHER" id="PTHR11806">
    <property type="entry name" value="GLUCOSE INHIBITED DIVISION PROTEIN A"/>
    <property type="match status" value="1"/>
</dbReference>
<evidence type="ECO:0000259" key="5">
    <source>
        <dbReference type="Pfam" id="PF01134"/>
    </source>
</evidence>
<sequence length="361" mass="39869">MFFDEEFDVIVIGAGHAGCEAASAAARLGAETALITINLDLIGQMSCNPAIGGIAKGHVVREIDALGGIMGRIIDRTGIQFRLLNRSRGPAVQSPRAQADRSLYRVEMRRILEETSNLHLRQGAVVRLIVENNTVIGVELQDTRCLKAKSVVIAAGTFLNGMIHTGPRTFSAGRAGEPASIDLAENLKYLGLSVGRLKTGTPPRLDGRTIDWHAFEAQPPDDVIVPFSFSTETIEQPQIQCYIGYTNDILHKEIRNNLDKSPLYSGKIKGIGPRYCPSIEDKVVKFADKNRHQLFLEPEGHNTNEVYLNGFSTSLPAEMQQNLLRKIDGFENVKIIRPGYAIEYDFVDPRQLKPTMETSQI</sequence>
<evidence type="ECO:0000313" key="7">
    <source>
        <dbReference type="Proteomes" id="UP001497497"/>
    </source>
</evidence>
<reference evidence="6 7" key="1">
    <citation type="submission" date="2024-04" db="EMBL/GenBank/DDBJ databases">
        <authorList>
            <consortium name="Genoscope - CEA"/>
            <person name="William W."/>
        </authorList>
    </citation>
    <scope>NUCLEOTIDE SEQUENCE [LARGE SCALE GENOMIC DNA]</scope>
</reference>
<evidence type="ECO:0000256" key="4">
    <source>
        <dbReference type="ARBA" id="ARBA00022827"/>
    </source>
</evidence>
<keyword evidence="4" id="KW-0274">FAD</keyword>
<feature type="domain" description="MnmG N-terminal" evidence="5">
    <location>
        <begin position="8"/>
        <end position="360"/>
    </location>
</feature>
<evidence type="ECO:0000256" key="1">
    <source>
        <dbReference type="ARBA" id="ARBA00001974"/>
    </source>
</evidence>
<name>A0AAV2IRF1_LYMST</name>
<organism evidence="6 7">
    <name type="scientific">Lymnaea stagnalis</name>
    <name type="common">Great pond snail</name>
    <name type="synonym">Helix stagnalis</name>
    <dbReference type="NCBI Taxonomy" id="6523"/>
    <lineage>
        <taxon>Eukaryota</taxon>
        <taxon>Metazoa</taxon>
        <taxon>Spiralia</taxon>
        <taxon>Lophotrochozoa</taxon>
        <taxon>Mollusca</taxon>
        <taxon>Gastropoda</taxon>
        <taxon>Heterobranchia</taxon>
        <taxon>Euthyneura</taxon>
        <taxon>Panpulmonata</taxon>
        <taxon>Hygrophila</taxon>
        <taxon>Lymnaeoidea</taxon>
        <taxon>Lymnaeidae</taxon>
        <taxon>Lymnaea</taxon>
    </lineage>
</organism>
<dbReference type="PROSITE" id="PS01280">
    <property type="entry name" value="GIDA_1"/>
    <property type="match status" value="1"/>
</dbReference>
<dbReference type="InterPro" id="IPR036188">
    <property type="entry name" value="FAD/NAD-bd_sf"/>
</dbReference>
<dbReference type="PANTHER" id="PTHR11806:SF0">
    <property type="entry name" value="PROTEIN MTO1 HOMOLOG, MITOCHONDRIAL"/>
    <property type="match status" value="1"/>
</dbReference>
<accession>A0AAV2IRF1</accession>
<dbReference type="EMBL" id="CAXITT010003164">
    <property type="protein sequence ID" value="CAL1549025.1"/>
    <property type="molecule type" value="Genomic_DNA"/>
</dbReference>
<dbReference type="GO" id="GO:0002098">
    <property type="term" value="P:tRNA wobble uridine modification"/>
    <property type="evidence" value="ECO:0007669"/>
    <property type="project" value="InterPro"/>
</dbReference>
<dbReference type="GO" id="GO:0030488">
    <property type="term" value="P:tRNA methylation"/>
    <property type="evidence" value="ECO:0007669"/>
    <property type="project" value="TreeGrafter"/>
</dbReference>
<proteinExistence type="inferred from homology"/>
<dbReference type="PRINTS" id="PR00411">
    <property type="entry name" value="PNDRDTASEI"/>
</dbReference>
<comment type="caution">
    <text evidence="6">The sequence shown here is derived from an EMBL/GenBank/DDBJ whole genome shotgun (WGS) entry which is preliminary data.</text>
</comment>
<comment type="similarity">
    <text evidence="2">Belongs to the MnmG family.</text>
</comment>
<dbReference type="Gene3D" id="2.40.30.260">
    <property type="match status" value="1"/>
</dbReference>
<keyword evidence="7" id="KW-1185">Reference proteome</keyword>
<gene>
    <name evidence="6" type="ORF">GSLYS_00022342001</name>
</gene>
<dbReference type="Gene3D" id="3.50.50.60">
    <property type="entry name" value="FAD/NAD(P)-binding domain"/>
    <property type="match status" value="1"/>
</dbReference>
<dbReference type="Pfam" id="PF01134">
    <property type="entry name" value="GIDA"/>
    <property type="match status" value="1"/>
</dbReference>
<dbReference type="SUPFAM" id="SSF51905">
    <property type="entry name" value="FAD/NAD(P)-binding domain"/>
    <property type="match status" value="1"/>
</dbReference>